<dbReference type="Proteomes" id="UP000242263">
    <property type="component" value="Unassembled WGS sequence"/>
</dbReference>
<keyword evidence="2 4" id="KW-0238">DNA-binding</keyword>
<evidence type="ECO:0000256" key="3">
    <source>
        <dbReference type="ARBA" id="ARBA00023163"/>
    </source>
</evidence>
<dbReference type="PROSITE" id="PS50977">
    <property type="entry name" value="HTH_TETR_2"/>
    <property type="match status" value="1"/>
</dbReference>
<evidence type="ECO:0000313" key="6">
    <source>
        <dbReference type="EMBL" id="PKZ14608.1"/>
    </source>
</evidence>
<dbReference type="Gene3D" id="1.10.357.10">
    <property type="entry name" value="Tetracycline Repressor, domain 2"/>
    <property type="match status" value="1"/>
</dbReference>
<dbReference type="Pfam" id="PF00440">
    <property type="entry name" value="TetR_N"/>
    <property type="match status" value="1"/>
</dbReference>
<name>A0A2I1M3B2_9BIFI</name>
<keyword evidence="3" id="KW-0804">Transcription</keyword>
<dbReference type="RefSeq" id="WP_101541523.1">
    <property type="nucleotide sequence ID" value="NZ_PKGU01000004.1"/>
</dbReference>
<proteinExistence type="predicted"/>
<dbReference type="InterPro" id="IPR001647">
    <property type="entry name" value="HTH_TetR"/>
</dbReference>
<dbReference type="PANTHER" id="PTHR30055:SF234">
    <property type="entry name" value="HTH-TYPE TRANSCRIPTIONAL REGULATOR BETI"/>
    <property type="match status" value="1"/>
</dbReference>
<evidence type="ECO:0000256" key="2">
    <source>
        <dbReference type="ARBA" id="ARBA00023125"/>
    </source>
</evidence>
<dbReference type="PRINTS" id="PR00455">
    <property type="entry name" value="HTHTETR"/>
</dbReference>
<dbReference type="EMBL" id="PKGU01000004">
    <property type="protein sequence ID" value="PKZ14608.1"/>
    <property type="molecule type" value="Genomic_DNA"/>
</dbReference>
<keyword evidence="1" id="KW-0805">Transcription regulation</keyword>
<gene>
    <name evidence="6" type="ORF">CYJ32_06645</name>
</gene>
<evidence type="ECO:0000256" key="1">
    <source>
        <dbReference type="ARBA" id="ARBA00023015"/>
    </source>
</evidence>
<dbReference type="SUPFAM" id="SSF46689">
    <property type="entry name" value="Homeodomain-like"/>
    <property type="match status" value="1"/>
</dbReference>
<reference evidence="6 7" key="1">
    <citation type="submission" date="2017-12" db="EMBL/GenBank/DDBJ databases">
        <title>Phylogenetic diversity of female urinary microbiome.</title>
        <authorList>
            <person name="Thomas-White K."/>
            <person name="Wolfe A.J."/>
        </authorList>
    </citation>
    <scope>NUCLEOTIDE SEQUENCE [LARGE SCALE GENOMIC DNA]</scope>
    <source>
        <strain evidence="6 7">UMB0064</strain>
    </source>
</reference>
<protein>
    <submittedName>
        <fullName evidence="6">TetR family transcriptional regulator</fullName>
    </submittedName>
</protein>
<dbReference type="PANTHER" id="PTHR30055">
    <property type="entry name" value="HTH-TYPE TRANSCRIPTIONAL REGULATOR RUTR"/>
    <property type="match status" value="1"/>
</dbReference>
<dbReference type="InterPro" id="IPR009057">
    <property type="entry name" value="Homeodomain-like_sf"/>
</dbReference>
<dbReference type="GO" id="GO:0000976">
    <property type="term" value="F:transcription cis-regulatory region binding"/>
    <property type="evidence" value="ECO:0007669"/>
    <property type="project" value="TreeGrafter"/>
</dbReference>
<comment type="caution">
    <text evidence="6">The sequence shown here is derived from an EMBL/GenBank/DDBJ whole genome shotgun (WGS) entry which is preliminary data.</text>
</comment>
<dbReference type="AlphaFoldDB" id="A0A2I1M3B2"/>
<accession>A0A2I1M3B2</accession>
<evidence type="ECO:0000313" key="7">
    <source>
        <dbReference type="Proteomes" id="UP000242263"/>
    </source>
</evidence>
<dbReference type="GO" id="GO:0003700">
    <property type="term" value="F:DNA-binding transcription factor activity"/>
    <property type="evidence" value="ECO:0007669"/>
    <property type="project" value="TreeGrafter"/>
</dbReference>
<feature type="DNA-binding region" description="H-T-H motif" evidence="4">
    <location>
        <begin position="65"/>
        <end position="84"/>
    </location>
</feature>
<sequence length="236" mass="27248">MAHTATSSQTDATSERALISELITAHSEKIAERPARRRKSAQERFEEIIDVAVRLIGEKGYFGTSLPDIAHEIGISHTAVLHHIKNKQNLLIAIIERHYDHFDAMQNYLAQFNEDGEHYGEKACIPEVLRRVVAQNVEQPEMVKAFEILNTEAITPSHPAHAYFAQRPQKFKEQYRQYEWAVPEGVDGEFVFLLAFAAMYGLEGRWLTNPESIDFIEEWARYEDYLFPLPQWEGCR</sequence>
<organism evidence="6 7">
    <name type="scientific">Alloscardovia omnicolens</name>
    <dbReference type="NCBI Taxonomy" id="419015"/>
    <lineage>
        <taxon>Bacteria</taxon>
        <taxon>Bacillati</taxon>
        <taxon>Actinomycetota</taxon>
        <taxon>Actinomycetes</taxon>
        <taxon>Bifidobacteriales</taxon>
        <taxon>Bifidobacteriaceae</taxon>
        <taxon>Alloscardovia</taxon>
    </lineage>
</organism>
<evidence type="ECO:0000256" key="4">
    <source>
        <dbReference type="PROSITE-ProRule" id="PRU00335"/>
    </source>
</evidence>
<dbReference type="InterPro" id="IPR050109">
    <property type="entry name" value="HTH-type_TetR-like_transc_reg"/>
</dbReference>
<evidence type="ECO:0000259" key="5">
    <source>
        <dbReference type="PROSITE" id="PS50977"/>
    </source>
</evidence>
<feature type="domain" description="HTH tetR-type" evidence="5">
    <location>
        <begin position="42"/>
        <end position="102"/>
    </location>
</feature>